<reference evidence="8" key="1">
    <citation type="submission" date="2022-07" db="EMBL/GenBank/DDBJ databases">
        <title>Phylogenomic reconstructions and comparative analyses of Kickxellomycotina fungi.</title>
        <authorList>
            <person name="Reynolds N.K."/>
            <person name="Stajich J.E."/>
            <person name="Barry K."/>
            <person name="Grigoriev I.V."/>
            <person name="Crous P."/>
            <person name="Smith M.E."/>
        </authorList>
    </citation>
    <scope>NUCLEOTIDE SEQUENCE</scope>
    <source>
        <strain evidence="8">NRRL 3115</strain>
    </source>
</reference>
<organism evidence="8 9">
    <name type="scientific">Coemansia spiralis</name>
    <dbReference type="NCBI Taxonomy" id="417178"/>
    <lineage>
        <taxon>Eukaryota</taxon>
        <taxon>Fungi</taxon>
        <taxon>Fungi incertae sedis</taxon>
        <taxon>Zoopagomycota</taxon>
        <taxon>Kickxellomycotina</taxon>
        <taxon>Kickxellomycetes</taxon>
        <taxon>Kickxellales</taxon>
        <taxon>Kickxellaceae</taxon>
        <taxon>Coemansia</taxon>
    </lineage>
</organism>
<dbReference type="GO" id="GO:0009166">
    <property type="term" value="P:nucleotide catabolic process"/>
    <property type="evidence" value="ECO:0007669"/>
    <property type="project" value="InterPro"/>
</dbReference>
<comment type="caution">
    <text evidence="8">The sequence shown here is derived from an EMBL/GenBank/DDBJ whole genome shotgun (WGS) entry which is preliminary data.</text>
</comment>
<evidence type="ECO:0008006" key="10">
    <source>
        <dbReference type="Google" id="ProtNLM"/>
    </source>
</evidence>
<dbReference type="Pfam" id="PF02872">
    <property type="entry name" value="5_nucleotid_C"/>
    <property type="match status" value="1"/>
</dbReference>
<dbReference type="SUPFAM" id="SSF55816">
    <property type="entry name" value="5'-nucleotidase (syn. UDP-sugar hydrolase), C-terminal domain"/>
    <property type="match status" value="1"/>
</dbReference>
<evidence type="ECO:0000259" key="6">
    <source>
        <dbReference type="Pfam" id="PF00149"/>
    </source>
</evidence>
<keyword evidence="5" id="KW-0812">Transmembrane</keyword>
<keyword evidence="5" id="KW-1133">Transmembrane helix</keyword>
<feature type="domain" description="5'-Nucleotidase C-terminal" evidence="7">
    <location>
        <begin position="499"/>
        <end position="657"/>
    </location>
</feature>
<evidence type="ECO:0000313" key="9">
    <source>
        <dbReference type="Proteomes" id="UP001151518"/>
    </source>
</evidence>
<keyword evidence="2" id="KW-0732">Signal</keyword>
<dbReference type="InterPro" id="IPR008334">
    <property type="entry name" value="5'-Nucleotdase_C"/>
</dbReference>
<dbReference type="OrthoDB" id="10252235at2759"/>
<dbReference type="GO" id="GO:0000166">
    <property type="term" value="F:nucleotide binding"/>
    <property type="evidence" value="ECO:0007669"/>
    <property type="project" value="UniProtKB-KW"/>
</dbReference>
<name>A0A9W8G015_9FUNG</name>
<feature type="region of interest" description="Disordered" evidence="4">
    <location>
        <begin position="1"/>
        <end position="45"/>
    </location>
</feature>
<evidence type="ECO:0000256" key="3">
    <source>
        <dbReference type="RuleBase" id="RU362119"/>
    </source>
</evidence>
<evidence type="ECO:0000256" key="4">
    <source>
        <dbReference type="SAM" id="MobiDB-lite"/>
    </source>
</evidence>
<dbReference type="GO" id="GO:0016787">
    <property type="term" value="F:hydrolase activity"/>
    <property type="evidence" value="ECO:0007669"/>
    <property type="project" value="UniProtKB-KW"/>
</dbReference>
<dbReference type="Gene3D" id="3.90.780.10">
    <property type="entry name" value="5'-Nucleotidase, C-terminal domain"/>
    <property type="match status" value="1"/>
</dbReference>
<dbReference type="EMBL" id="JANBTW010000066">
    <property type="protein sequence ID" value="KAJ2673607.1"/>
    <property type="molecule type" value="Genomic_DNA"/>
</dbReference>
<dbReference type="PANTHER" id="PTHR11575">
    <property type="entry name" value="5'-NUCLEOTIDASE-RELATED"/>
    <property type="match status" value="1"/>
</dbReference>
<dbReference type="SUPFAM" id="SSF56300">
    <property type="entry name" value="Metallo-dependent phosphatases"/>
    <property type="match status" value="1"/>
</dbReference>
<feature type="transmembrane region" description="Helical" evidence="5">
    <location>
        <begin position="120"/>
        <end position="143"/>
    </location>
</feature>
<dbReference type="InterPro" id="IPR036907">
    <property type="entry name" value="5'-Nucleotdase_C_sf"/>
</dbReference>
<keyword evidence="5" id="KW-0472">Membrane</keyword>
<feature type="domain" description="Calcineurin-like phosphoesterase" evidence="6">
    <location>
        <begin position="173"/>
        <end position="391"/>
    </location>
</feature>
<dbReference type="Pfam" id="PF00149">
    <property type="entry name" value="Metallophos"/>
    <property type="match status" value="1"/>
</dbReference>
<dbReference type="Proteomes" id="UP001151518">
    <property type="component" value="Unassembled WGS sequence"/>
</dbReference>
<evidence type="ECO:0000313" key="8">
    <source>
        <dbReference type="EMBL" id="KAJ2673607.1"/>
    </source>
</evidence>
<protein>
    <recommendedName>
        <fullName evidence="10">5'-nucleotidase</fullName>
    </recommendedName>
</protein>
<gene>
    <name evidence="8" type="ORF">GGI25_004662</name>
</gene>
<evidence type="ECO:0000256" key="1">
    <source>
        <dbReference type="ARBA" id="ARBA00006654"/>
    </source>
</evidence>
<dbReference type="PRINTS" id="PR01607">
    <property type="entry name" value="APYRASEFAMLY"/>
</dbReference>
<keyword evidence="3" id="KW-0378">Hydrolase</keyword>
<dbReference type="InterPro" id="IPR006179">
    <property type="entry name" value="5_nucleotidase/apyrase"/>
</dbReference>
<dbReference type="InterPro" id="IPR004843">
    <property type="entry name" value="Calcineurin-like_PHP"/>
</dbReference>
<dbReference type="Gene3D" id="3.60.21.10">
    <property type="match status" value="1"/>
</dbReference>
<evidence type="ECO:0000256" key="2">
    <source>
        <dbReference type="ARBA" id="ARBA00022729"/>
    </source>
</evidence>
<proteinExistence type="inferred from homology"/>
<comment type="similarity">
    <text evidence="1 3">Belongs to the 5'-nucleotidase family.</text>
</comment>
<evidence type="ECO:0000259" key="7">
    <source>
        <dbReference type="Pfam" id="PF02872"/>
    </source>
</evidence>
<dbReference type="InterPro" id="IPR029052">
    <property type="entry name" value="Metallo-depent_PP-like"/>
</dbReference>
<evidence type="ECO:0000256" key="5">
    <source>
        <dbReference type="SAM" id="Phobius"/>
    </source>
</evidence>
<accession>A0A9W8G015</accession>
<dbReference type="PANTHER" id="PTHR11575:SF24">
    <property type="entry name" value="5'-NUCLEOTIDASE"/>
    <property type="match status" value="1"/>
</dbReference>
<keyword evidence="3" id="KW-0547">Nucleotide-binding</keyword>
<sequence>MSEDIPLADLAPRAKSATPEPSDTEAMHKPRFRKPTITASSSTGNLNTLATSVAAREHHSHKYKSSEDLGHQGSFESLLLATDMATIMEELEETAPGEPPGRNGYQPLGHSEPIWHRRMLVLPLTLFIAMGVTALVISTIAWARDRETNNAKVDPSLFPADRHGLLDTQYMVRLVHFNDVHARFLPHDSKGNDCDPLSVSDCVGGSAYMRTLVDQLRGARDVDHAVVLNAGDELQGSIYATLFTGNMSAAILNTFHLDALALGNHEFDRGTDHLARYLAKVTAPAVCANLEFTKDVPQLQMMVQPFTVVDRHKLGVIGVLTQETMASSMVDNGARITDPLRAVNGAVKRLNQMGILRIVVLSHLGYEMDQELASNVDAGVSLIVGAHTHSYLAPPQSDPLAQRAEDSKGTYPTWVTNHNDSEWQTAVVQAKSYGEYVGYLDLVFNTDGSLDSKLTRGKPVAVDFASKESPLRGLEPNKQVEKIMQPFIHKAQELTRQKIGMATQEFTRPTGNRDPEELALGNLIADAMVWADKKLKVAMLGTGALRGALPKGAITKGGLFTVLPYDDSLVAAQLTGAQILDVVRRGLSANNNQSSAVLSTLQVSGLRWTQNDQVEIRTKVGVVDARPMQEETWETVADASMYEVLMPGFLARGGDNLVQSVSSVRVVNSGYRDLVELYITKFSPIAPVLDHRK</sequence>
<dbReference type="AlphaFoldDB" id="A0A9W8G015"/>